<name>A0A6A6CAT2_ZASCE</name>
<protein>
    <recommendedName>
        <fullName evidence="2">RBR-type E3 ubiquitin transferase</fullName>
        <ecNumber evidence="2">2.3.2.31</ecNumber>
    </recommendedName>
</protein>
<evidence type="ECO:0000256" key="3">
    <source>
        <dbReference type="ARBA" id="ARBA00022679"/>
    </source>
</evidence>
<dbReference type="Pfam" id="PF01485">
    <property type="entry name" value="IBR"/>
    <property type="match status" value="1"/>
</dbReference>
<evidence type="ECO:0000259" key="9">
    <source>
        <dbReference type="PROSITE" id="PS51873"/>
    </source>
</evidence>
<dbReference type="GO" id="GO:0016567">
    <property type="term" value="P:protein ubiquitination"/>
    <property type="evidence" value="ECO:0007669"/>
    <property type="project" value="InterPro"/>
</dbReference>
<dbReference type="InterPro" id="IPR002867">
    <property type="entry name" value="IBR_dom"/>
</dbReference>
<dbReference type="GO" id="GO:0008270">
    <property type="term" value="F:zinc ion binding"/>
    <property type="evidence" value="ECO:0007669"/>
    <property type="project" value="UniProtKB-KW"/>
</dbReference>
<reference evidence="10" key="1">
    <citation type="journal article" date="2020" name="Stud. Mycol.">
        <title>101 Dothideomycetes genomes: a test case for predicting lifestyles and emergence of pathogens.</title>
        <authorList>
            <person name="Haridas S."/>
            <person name="Albert R."/>
            <person name="Binder M."/>
            <person name="Bloem J."/>
            <person name="Labutti K."/>
            <person name="Salamov A."/>
            <person name="Andreopoulos B."/>
            <person name="Baker S."/>
            <person name="Barry K."/>
            <person name="Bills G."/>
            <person name="Bluhm B."/>
            <person name="Cannon C."/>
            <person name="Castanera R."/>
            <person name="Culley D."/>
            <person name="Daum C."/>
            <person name="Ezra D."/>
            <person name="Gonzalez J."/>
            <person name="Henrissat B."/>
            <person name="Kuo A."/>
            <person name="Liang C."/>
            <person name="Lipzen A."/>
            <person name="Lutzoni F."/>
            <person name="Magnuson J."/>
            <person name="Mondo S."/>
            <person name="Nolan M."/>
            <person name="Ohm R."/>
            <person name="Pangilinan J."/>
            <person name="Park H.-J."/>
            <person name="Ramirez L."/>
            <person name="Alfaro M."/>
            <person name="Sun H."/>
            <person name="Tritt A."/>
            <person name="Yoshinaga Y."/>
            <person name="Zwiers L.-H."/>
            <person name="Turgeon B."/>
            <person name="Goodwin S."/>
            <person name="Spatafora J."/>
            <person name="Crous P."/>
            <person name="Grigoriev I."/>
        </authorList>
    </citation>
    <scope>NUCLEOTIDE SEQUENCE</scope>
    <source>
        <strain evidence="10">ATCC 36951</strain>
    </source>
</reference>
<dbReference type="InterPro" id="IPR031127">
    <property type="entry name" value="E3_UB_ligase_RBR"/>
</dbReference>
<keyword evidence="5" id="KW-0677">Repeat</keyword>
<dbReference type="RefSeq" id="XP_033663455.1">
    <property type="nucleotide sequence ID" value="XM_033808461.1"/>
</dbReference>
<dbReference type="InterPro" id="IPR044066">
    <property type="entry name" value="TRIAD_supradom"/>
</dbReference>
<dbReference type="EC" id="2.3.2.31" evidence="2"/>
<dbReference type="Proteomes" id="UP000799537">
    <property type="component" value="Unassembled WGS sequence"/>
</dbReference>
<dbReference type="GO" id="GO:0061630">
    <property type="term" value="F:ubiquitin protein ligase activity"/>
    <property type="evidence" value="ECO:0007669"/>
    <property type="project" value="UniProtKB-EC"/>
</dbReference>
<feature type="domain" description="RING-type" evidence="9">
    <location>
        <begin position="2"/>
        <end position="238"/>
    </location>
</feature>
<evidence type="ECO:0000313" key="10">
    <source>
        <dbReference type="EMBL" id="KAF2162566.1"/>
    </source>
</evidence>
<dbReference type="PANTHER" id="PTHR11685">
    <property type="entry name" value="RBR FAMILY RING FINGER AND IBR DOMAIN-CONTAINING"/>
    <property type="match status" value="1"/>
</dbReference>
<keyword evidence="7" id="KW-0833">Ubl conjugation pathway</keyword>
<dbReference type="CDD" id="cd20335">
    <property type="entry name" value="BRcat_RBR"/>
    <property type="match status" value="1"/>
</dbReference>
<keyword evidence="4" id="KW-0479">Metal-binding</keyword>
<dbReference type="Gene3D" id="1.20.120.1750">
    <property type="match status" value="1"/>
</dbReference>
<evidence type="ECO:0000256" key="1">
    <source>
        <dbReference type="ARBA" id="ARBA00001798"/>
    </source>
</evidence>
<dbReference type="EMBL" id="ML993613">
    <property type="protein sequence ID" value="KAF2162566.1"/>
    <property type="molecule type" value="Genomic_DNA"/>
</dbReference>
<evidence type="ECO:0000256" key="8">
    <source>
        <dbReference type="ARBA" id="ARBA00022833"/>
    </source>
</evidence>
<keyword evidence="3" id="KW-0808">Transferase</keyword>
<evidence type="ECO:0000256" key="2">
    <source>
        <dbReference type="ARBA" id="ARBA00012251"/>
    </source>
</evidence>
<keyword evidence="11" id="KW-1185">Reference proteome</keyword>
<dbReference type="PROSITE" id="PS51873">
    <property type="entry name" value="TRIAD"/>
    <property type="match status" value="1"/>
</dbReference>
<dbReference type="GeneID" id="54561733"/>
<keyword evidence="6" id="KW-0863">Zinc-finger</keyword>
<dbReference type="Pfam" id="PF22191">
    <property type="entry name" value="IBR_1"/>
    <property type="match status" value="1"/>
</dbReference>
<evidence type="ECO:0000313" key="11">
    <source>
        <dbReference type="Proteomes" id="UP000799537"/>
    </source>
</evidence>
<comment type="catalytic activity">
    <reaction evidence="1">
        <text>[E2 ubiquitin-conjugating enzyme]-S-ubiquitinyl-L-cysteine + [acceptor protein]-L-lysine = [E2 ubiquitin-conjugating enzyme]-L-cysteine + [acceptor protein]-N(6)-ubiquitinyl-L-lysine.</text>
        <dbReference type="EC" id="2.3.2.31"/>
    </reaction>
</comment>
<sequence length="259" mass="30021">MKTKECTICAGDVFANQFPKIPHADAAEHARDVCFKCWEQHLHSELENKEWNQISCAQCDHILTEAEIKKLDTSFISRIYQQWLDKAAKAFRERDEEFRECPSATCSYGYFHSTKDDGNIFRCQLCESRYCVLCEVPMHENMTCDLYRESKRQEAEAENDRKRKREMADEEELSAKKVKAVSKKCPNPKCGINLDKYTGCDHVTCRKCKHEFCWLCFAPYSGPQGIRKIGNRAHSRSCRYHPSALPDYRPVAVATPGWL</sequence>
<evidence type="ECO:0000256" key="4">
    <source>
        <dbReference type="ARBA" id="ARBA00022723"/>
    </source>
</evidence>
<evidence type="ECO:0000256" key="7">
    <source>
        <dbReference type="ARBA" id="ARBA00022786"/>
    </source>
</evidence>
<proteinExistence type="predicted"/>
<keyword evidence="8" id="KW-0862">Zinc</keyword>
<dbReference type="InterPro" id="IPR013083">
    <property type="entry name" value="Znf_RING/FYVE/PHD"/>
</dbReference>
<dbReference type="AlphaFoldDB" id="A0A6A6CAT2"/>
<dbReference type="SMART" id="SM00647">
    <property type="entry name" value="IBR"/>
    <property type="match status" value="2"/>
</dbReference>
<dbReference type="SUPFAM" id="SSF57850">
    <property type="entry name" value="RING/U-box"/>
    <property type="match status" value="3"/>
</dbReference>
<dbReference type="Gene3D" id="3.30.40.10">
    <property type="entry name" value="Zinc/RING finger domain, C3HC4 (zinc finger)"/>
    <property type="match status" value="1"/>
</dbReference>
<dbReference type="CDD" id="cd20336">
    <property type="entry name" value="Rcat_RBR"/>
    <property type="match status" value="1"/>
</dbReference>
<evidence type="ECO:0000256" key="6">
    <source>
        <dbReference type="ARBA" id="ARBA00022771"/>
    </source>
</evidence>
<dbReference type="OrthoDB" id="1431934at2759"/>
<gene>
    <name evidence="10" type="ORF">M409DRAFT_27188</name>
</gene>
<organism evidence="10 11">
    <name type="scientific">Zasmidium cellare ATCC 36951</name>
    <dbReference type="NCBI Taxonomy" id="1080233"/>
    <lineage>
        <taxon>Eukaryota</taxon>
        <taxon>Fungi</taxon>
        <taxon>Dikarya</taxon>
        <taxon>Ascomycota</taxon>
        <taxon>Pezizomycotina</taxon>
        <taxon>Dothideomycetes</taxon>
        <taxon>Dothideomycetidae</taxon>
        <taxon>Mycosphaerellales</taxon>
        <taxon>Mycosphaerellaceae</taxon>
        <taxon>Zasmidium</taxon>
    </lineage>
</organism>
<accession>A0A6A6CAT2</accession>
<evidence type="ECO:0000256" key="5">
    <source>
        <dbReference type="ARBA" id="ARBA00022737"/>
    </source>
</evidence>